<keyword evidence="1" id="KW-0472">Membrane</keyword>
<dbReference type="InterPro" id="IPR012337">
    <property type="entry name" value="RNaseH-like_sf"/>
</dbReference>
<gene>
    <name evidence="3" type="primary">Y2R2_1</name>
    <name evidence="2" type="synonym">Y2R2_2</name>
    <name evidence="3" type="ORF">g.55979</name>
    <name evidence="2" type="ORF">g.55990</name>
</gene>
<accession>A0A0A1XKT2</accession>
<dbReference type="AlphaFoldDB" id="A0A0A1XKT2"/>
<sequence>MQAVARHYLWAFSLSHDWCYTAIVRPILLYGAIVWWTGLKKSTYRKPMESVQRLAALCITGALRTTPTAALERILNLPPIDLFAETYAAKSAGRLLAGGEFTHRTFGHSSVGRGGLASTDYLTPLMNWERIFRVNLEKDGWREGMITSRSTLNIYTDGSKMEDGVGAGIYYQELGVKQPFKLPNNCSIAIGKAAELVLNTAAGYSKVNIYVDSQAAIKATTSVCISAKSVLDTRMAVERVARNRTKRH</sequence>
<dbReference type="SUPFAM" id="SSF53098">
    <property type="entry name" value="Ribonuclease H-like"/>
    <property type="match status" value="1"/>
</dbReference>
<organism evidence="3">
    <name type="scientific">Zeugodacus cucurbitae</name>
    <name type="common">Melon fruit fly</name>
    <name type="synonym">Bactrocera cucurbitae</name>
    <dbReference type="NCBI Taxonomy" id="28588"/>
    <lineage>
        <taxon>Eukaryota</taxon>
        <taxon>Metazoa</taxon>
        <taxon>Ecdysozoa</taxon>
        <taxon>Arthropoda</taxon>
        <taxon>Hexapoda</taxon>
        <taxon>Insecta</taxon>
        <taxon>Pterygota</taxon>
        <taxon>Neoptera</taxon>
        <taxon>Endopterygota</taxon>
        <taxon>Diptera</taxon>
        <taxon>Brachycera</taxon>
        <taxon>Muscomorpha</taxon>
        <taxon>Tephritoidea</taxon>
        <taxon>Tephritidae</taxon>
        <taxon>Zeugodacus</taxon>
        <taxon>Zeugodacus</taxon>
    </lineage>
</organism>
<proteinExistence type="predicted"/>
<name>A0A0A1XKT2_ZEUCU</name>
<evidence type="ECO:0000313" key="2">
    <source>
        <dbReference type="EMBL" id="JAC99513.1"/>
    </source>
</evidence>
<evidence type="ECO:0000256" key="1">
    <source>
        <dbReference type="SAM" id="Phobius"/>
    </source>
</evidence>
<feature type="transmembrane region" description="Helical" evidence="1">
    <location>
        <begin position="20"/>
        <end position="39"/>
    </location>
</feature>
<dbReference type="Gene3D" id="3.30.420.10">
    <property type="entry name" value="Ribonuclease H-like superfamily/Ribonuclease H"/>
    <property type="match status" value="1"/>
</dbReference>
<dbReference type="InterPro" id="IPR036397">
    <property type="entry name" value="RNaseH_sf"/>
</dbReference>
<keyword evidence="1" id="KW-0812">Transmembrane</keyword>
<evidence type="ECO:0000313" key="3">
    <source>
        <dbReference type="EMBL" id="JAD11557.1"/>
    </source>
</evidence>
<protein>
    <submittedName>
        <fullName evidence="3">Putative 115 kDa protein in type-1 retrotransposable element R1DM</fullName>
    </submittedName>
</protein>
<dbReference type="EMBL" id="GBXI01002735">
    <property type="protein sequence ID" value="JAD11557.1"/>
    <property type="molecule type" value="Transcribed_RNA"/>
</dbReference>
<reference evidence="3" key="1">
    <citation type="submission" date="2014-11" db="EMBL/GenBank/DDBJ databases">
        <authorList>
            <person name="Geib S."/>
        </authorList>
    </citation>
    <scope>NUCLEOTIDE SEQUENCE</scope>
</reference>
<dbReference type="EMBL" id="GBXI01014778">
    <property type="protein sequence ID" value="JAC99513.1"/>
    <property type="molecule type" value="Transcribed_RNA"/>
</dbReference>
<keyword evidence="1" id="KW-1133">Transmembrane helix</keyword>
<reference evidence="3" key="2">
    <citation type="journal article" date="2015" name="Gigascience">
        <title>Reconstructing a comprehensive transcriptome assembly of a white-pupal translocated strain of the pest fruit fly Bactrocera cucurbitae.</title>
        <authorList>
            <person name="Sim S.B."/>
            <person name="Calla B."/>
            <person name="Hall B."/>
            <person name="DeRego T."/>
            <person name="Geib S.M."/>
        </authorList>
    </citation>
    <scope>NUCLEOTIDE SEQUENCE</scope>
</reference>
<dbReference type="GO" id="GO:0003676">
    <property type="term" value="F:nucleic acid binding"/>
    <property type="evidence" value="ECO:0007669"/>
    <property type="project" value="InterPro"/>
</dbReference>